<dbReference type="Proteomes" id="UP001153761">
    <property type="component" value="Chromosome"/>
</dbReference>
<accession>A0AAD1Q3M4</accession>
<reference evidence="1" key="1">
    <citation type="submission" date="2020-09" db="EMBL/GenBank/DDBJ databases">
        <authorList>
            <person name="Blom J."/>
        </authorList>
    </citation>
    <scope>NUCLEOTIDE SEQUENCE</scope>
    <source>
        <strain evidence="1">No.66</strain>
    </source>
</reference>
<dbReference type="RefSeq" id="WP_254032607.1">
    <property type="nucleotide sequence ID" value="NZ_LR882963.1"/>
</dbReference>
<evidence type="ECO:0000313" key="1">
    <source>
        <dbReference type="EMBL" id="CAD5970277.1"/>
    </source>
</evidence>
<sequence>MGLIVDTDSVWGMLSIAESGCFWRVETGISGLGISVGLIVDTDSDCFWRVETGISGVTISVGLITDTDSDCF</sequence>
<proteinExistence type="predicted"/>
<name>A0AAD1Q3M4_PLAAG</name>
<protein>
    <submittedName>
        <fullName evidence="1">Uncharacterized protein</fullName>
    </submittedName>
</protein>
<gene>
    <name evidence="1" type="ORF">PANO66_03910</name>
</gene>
<dbReference type="EMBL" id="LR882963">
    <property type="protein sequence ID" value="CAD5970277.1"/>
    <property type="molecule type" value="Genomic_DNA"/>
</dbReference>
<evidence type="ECO:0000313" key="2">
    <source>
        <dbReference type="Proteomes" id="UP001153761"/>
    </source>
</evidence>
<organism evidence="1 2">
    <name type="scientific">Planktothrix agardhii</name>
    <name type="common">Oscillatoria agardhii</name>
    <dbReference type="NCBI Taxonomy" id="1160"/>
    <lineage>
        <taxon>Bacteria</taxon>
        <taxon>Bacillati</taxon>
        <taxon>Cyanobacteriota</taxon>
        <taxon>Cyanophyceae</taxon>
        <taxon>Oscillatoriophycideae</taxon>
        <taxon>Oscillatoriales</taxon>
        <taxon>Microcoleaceae</taxon>
        <taxon>Planktothrix</taxon>
    </lineage>
</organism>
<dbReference type="AlphaFoldDB" id="A0AAD1Q3M4"/>